<dbReference type="Proteomes" id="UP000197535">
    <property type="component" value="Unassembled WGS sequence"/>
</dbReference>
<dbReference type="Pfam" id="PF09374">
    <property type="entry name" value="PG_binding_3"/>
    <property type="match status" value="1"/>
</dbReference>
<dbReference type="AlphaFoldDB" id="A0A254T6X8"/>
<evidence type="ECO:0000259" key="1">
    <source>
        <dbReference type="Pfam" id="PF05838"/>
    </source>
</evidence>
<evidence type="ECO:0000313" key="4">
    <source>
        <dbReference type="EMBL" id="OWW19365.1"/>
    </source>
</evidence>
<dbReference type="Gene3D" id="1.20.141.10">
    <property type="entry name" value="Chitosanase, subunit A, domain 1"/>
    <property type="match status" value="1"/>
</dbReference>
<gene>
    <name evidence="3" type="ORF">AYR66_00955</name>
    <name evidence="4" type="ORF">AYR66_07440</name>
</gene>
<organism evidence="3 5">
    <name type="scientific">Noviherbaspirillum denitrificans</name>
    <dbReference type="NCBI Taxonomy" id="1968433"/>
    <lineage>
        <taxon>Bacteria</taxon>
        <taxon>Pseudomonadati</taxon>
        <taxon>Pseudomonadota</taxon>
        <taxon>Betaproteobacteria</taxon>
        <taxon>Burkholderiales</taxon>
        <taxon>Oxalobacteraceae</taxon>
        <taxon>Noviherbaspirillum</taxon>
    </lineage>
</organism>
<comment type="caution">
    <text evidence="3">The sequence shown here is derived from an EMBL/GenBank/DDBJ whole genome shotgun (WGS) entry which is preliminary data.</text>
</comment>
<evidence type="ECO:0000313" key="3">
    <source>
        <dbReference type="EMBL" id="OWW18401.1"/>
    </source>
</evidence>
<feature type="domain" description="TtsA-like Glycoside hydrolase family 108" evidence="1">
    <location>
        <begin position="8"/>
        <end position="87"/>
    </location>
</feature>
<feature type="domain" description="Peptidoglycan binding" evidence="2">
    <location>
        <begin position="91"/>
        <end position="151"/>
    </location>
</feature>
<dbReference type="SUPFAM" id="SSF53955">
    <property type="entry name" value="Lysozyme-like"/>
    <property type="match status" value="1"/>
</dbReference>
<accession>A0A254T6X8</accession>
<dbReference type="EMBL" id="LSTO01000006">
    <property type="protein sequence ID" value="OWW18401.1"/>
    <property type="molecule type" value="Genomic_DNA"/>
</dbReference>
<dbReference type="Pfam" id="PF05838">
    <property type="entry name" value="Glyco_hydro_108"/>
    <property type="match status" value="1"/>
</dbReference>
<reference evidence="3 5" key="1">
    <citation type="submission" date="2016-02" db="EMBL/GenBank/DDBJ databases">
        <authorList>
            <person name="Wen L."/>
            <person name="He K."/>
            <person name="Yang H."/>
        </authorList>
    </citation>
    <scope>NUCLEOTIDE SEQUENCE [LARGE SCALE GENOMIC DNA]</scope>
    <source>
        <strain evidence="3 5">TSA40</strain>
    </source>
</reference>
<proteinExistence type="predicted"/>
<dbReference type="InterPro" id="IPR008565">
    <property type="entry name" value="TtsA-like_GH18_dom"/>
</dbReference>
<dbReference type="RefSeq" id="WP_088706276.1">
    <property type="nucleotide sequence ID" value="NZ_LSTO01000001.1"/>
</dbReference>
<protein>
    <submittedName>
        <fullName evidence="3">Uncharacterized protein</fullName>
    </submittedName>
</protein>
<dbReference type="EMBL" id="LSTO01000001">
    <property type="protein sequence ID" value="OWW19365.1"/>
    <property type="molecule type" value="Genomic_DNA"/>
</dbReference>
<keyword evidence="5" id="KW-1185">Reference proteome</keyword>
<dbReference type="CDD" id="cd13926">
    <property type="entry name" value="N-acetylmuramidase_GH108"/>
    <property type="match status" value="1"/>
</dbReference>
<dbReference type="OrthoDB" id="9815229at2"/>
<dbReference type="InterPro" id="IPR018537">
    <property type="entry name" value="Peptidoglycan-bd_3"/>
</dbReference>
<dbReference type="InterPro" id="IPR023346">
    <property type="entry name" value="Lysozyme-like_dom_sf"/>
</dbReference>
<name>A0A254T6X8_9BURK</name>
<evidence type="ECO:0000313" key="5">
    <source>
        <dbReference type="Proteomes" id="UP000197535"/>
    </source>
</evidence>
<evidence type="ECO:0000259" key="2">
    <source>
        <dbReference type="Pfam" id="PF09374"/>
    </source>
</evidence>
<sequence length="163" mass="18092">MDFNQAFDRLIGHEGGYVNHPSDPGGETMFGVTARVARAHGYSGPMRTLSREKAREIAKAAYWDRVQADQYDGAIGFQVFDAAYNHGIETAVRFLQRAIGVADDGHFGPVSLAALKAMSITDVLSRFNAERLEFYTKLSTWPEFGKGWARRVAGNLRYQAEDA</sequence>